<dbReference type="Pfam" id="PF00240">
    <property type="entry name" value="ubiquitin"/>
    <property type="match status" value="1"/>
</dbReference>
<dbReference type="InterPro" id="IPR029071">
    <property type="entry name" value="Ubiquitin-like_domsf"/>
</dbReference>
<accession>A0A061RUT0</accession>
<feature type="compositionally biased region" description="Pro residues" evidence="5">
    <location>
        <begin position="143"/>
        <end position="164"/>
    </location>
</feature>
<dbReference type="InterPro" id="IPR039751">
    <property type="entry name" value="HERPUD1/2"/>
</dbReference>
<dbReference type="GO" id="GO:0016020">
    <property type="term" value="C:membrane"/>
    <property type="evidence" value="ECO:0007669"/>
    <property type="project" value="UniProtKB-SubCell"/>
</dbReference>
<gene>
    <name evidence="7" type="ORF">TSPGSL018_22292</name>
</gene>
<dbReference type="InterPro" id="IPR000626">
    <property type="entry name" value="Ubiquitin-like_dom"/>
</dbReference>
<dbReference type="Gene3D" id="3.10.20.90">
    <property type="entry name" value="Phosphatidylinositol 3-kinase Catalytic Subunit, Chain A, domain 1"/>
    <property type="match status" value="1"/>
</dbReference>
<evidence type="ECO:0000256" key="2">
    <source>
        <dbReference type="ARBA" id="ARBA00022692"/>
    </source>
</evidence>
<comment type="subcellular location">
    <subcellularLocation>
        <location evidence="1">Membrane</location>
    </subcellularLocation>
</comment>
<organism evidence="7">
    <name type="scientific">Tetraselmis sp. GSL018</name>
    <dbReference type="NCBI Taxonomy" id="582737"/>
    <lineage>
        <taxon>Eukaryota</taxon>
        <taxon>Viridiplantae</taxon>
        <taxon>Chlorophyta</taxon>
        <taxon>core chlorophytes</taxon>
        <taxon>Chlorodendrophyceae</taxon>
        <taxon>Chlorodendrales</taxon>
        <taxon>Chlorodendraceae</taxon>
        <taxon>Tetraselmis</taxon>
    </lineage>
</organism>
<evidence type="ECO:0000256" key="3">
    <source>
        <dbReference type="ARBA" id="ARBA00022989"/>
    </source>
</evidence>
<feature type="compositionally biased region" description="Low complexity" evidence="5">
    <location>
        <begin position="165"/>
        <end position="180"/>
    </location>
</feature>
<evidence type="ECO:0000259" key="6">
    <source>
        <dbReference type="PROSITE" id="PS50053"/>
    </source>
</evidence>
<keyword evidence="4" id="KW-0472">Membrane</keyword>
<evidence type="ECO:0000256" key="5">
    <source>
        <dbReference type="SAM" id="MobiDB-lite"/>
    </source>
</evidence>
<proteinExistence type="predicted"/>
<sequence length="261" mass="27082">MSGEEALGPSGTDLELVIKNPARSAEEDFSLRASGDWTVQQLKKQIERAYHGNPNPELQTLIYCGKVLKDPTTKLSSVLGLGQEPDGEERQSTRTLHMVVKQLQPPPSGRSSNRPTGERSVPASASQTPSPADRGAGAIPAPSAQPPPLPVHEHGPPPPPPVGDPPGAAEPAAGGVSPSACAGLEAVGSRSRPRPPLLQYDRLPLLSSADPREGSGFGASRCLCKSQQLSVDLGTMEASMGLERAGRGDACGRSLNESASA</sequence>
<evidence type="ECO:0000256" key="4">
    <source>
        <dbReference type="ARBA" id="ARBA00023136"/>
    </source>
</evidence>
<keyword evidence="3" id="KW-1133">Transmembrane helix</keyword>
<feature type="domain" description="Ubiquitin-like" evidence="6">
    <location>
        <begin position="14"/>
        <end position="73"/>
    </location>
</feature>
<keyword evidence="2" id="KW-0812">Transmembrane</keyword>
<dbReference type="AlphaFoldDB" id="A0A061RUT0"/>
<dbReference type="SMART" id="SM00213">
    <property type="entry name" value="UBQ"/>
    <property type="match status" value="1"/>
</dbReference>
<dbReference type="GO" id="GO:0030968">
    <property type="term" value="P:endoplasmic reticulum unfolded protein response"/>
    <property type="evidence" value="ECO:0007669"/>
    <property type="project" value="TreeGrafter"/>
</dbReference>
<dbReference type="EMBL" id="GBEZ01009915">
    <property type="protein sequence ID" value="JAC75708.1"/>
    <property type="molecule type" value="Transcribed_RNA"/>
</dbReference>
<dbReference type="PANTHER" id="PTHR12943">
    <property type="entry name" value="HOMOCYSTEINE-RESPONSIVE ENDOPLASMIC RETICULUM-RESIDENT UNIQUITIN-LIKE DOMAIN HERPUD PROTEIN FAMILY MEMBER"/>
    <property type="match status" value="1"/>
</dbReference>
<dbReference type="SUPFAM" id="SSF54236">
    <property type="entry name" value="Ubiquitin-like"/>
    <property type="match status" value="1"/>
</dbReference>
<evidence type="ECO:0000313" key="7">
    <source>
        <dbReference type="EMBL" id="JAC75708.1"/>
    </source>
</evidence>
<evidence type="ECO:0000256" key="1">
    <source>
        <dbReference type="ARBA" id="ARBA00004370"/>
    </source>
</evidence>
<reference evidence="7" key="1">
    <citation type="submission" date="2014-05" db="EMBL/GenBank/DDBJ databases">
        <title>The transcriptome of the halophilic microalga Tetraselmis sp. GSL018 isolated from the Great Salt Lake, Utah.</title>
        <authorList>
            <person name="Jinkerson R.E."/>
            <person name="D'Adamo S."/>
            <person name="Posewitz M.C."/>
        </authorList>
    </citation>
    <scope>NUCLEOTIDE SEQUENCE</scope>
    <source>
        <strain evidence="7">GSL018</strain>
    </source>
</reference>
<name>A0A061RUT0_9CHLO</name>
<protein>
    <recommendedName>
        <fullName evidence="6">Ubiquitin-like domain-containing protein</fullName>
    </recommendedName>
</protein>
<dbReference type="PANTHER" id="PTHR12943:SF27">
    <property type="entry name" value="HOMOCYSTEINE-INDUCED ENDOPLASMIC RETICULUM PROTEIN, ISOFORM A"/>
    <property type="match status" value="1"/>
</dbReference>
<feature type="region of interest" description="Disordered" evidence="5">
    <location>
        <begin position="77"/>
        <end position="221"/>
    </location>
</feature>
<dbReference type="PROSITE" id="PS50053">
    <property type="entry name" value="UBIQUITIN_2"/>
    <property type="match status" value="1"/>
</dbReference>